<dbReference type="GO" id="GO:0003341">
    <property type="term" value="P:cilium movement"/>
    <property type="evidence" value="ECO:0007669"/>
    <property type="project" value="TreeGrafter"/>
</dbReference>
<sequence>MQVEGKDGASIELPHSSPNGINFGQVIVNERSVKSIALVNSGDVNYDFKWDVGTNPRISVYPESGTVAMGQRFACDLCYHPHVPEKLESYRTVCKVANGPRYILDLNGVCHKPRLDISFYRHDFGTVFLFQQGMNPNVKSLRVRNGDIDDISFELHFDSNEDIQVECPPTILAPGDYRDMNVVFTPTRQGVIDGTLKLEVNGLYTVNIFVRGEGTPLRVELEKPSQKNVKLGAIEQHSSATKVVKIINRSKISATVSLLPSADRFRERGIDMLPAVDMFLRPRESGDVTLFFRPGGRQPHFQENFEVDVANIRMCLFSVSGACIGTEVRLAGNSIPFGPVTKGSRASKFMKLENTGDTGTKFSWETSRLTPNFSLFPSEGFLSPGRDVTLDITFHPEAVSADIRLERVRCRINGGQDQFLTLTGSCVESEAESEELLFSCVVRASLQKHISMSNDSNTNWLLRPVIQNDYWSGPEFMNVPAQSSADYPITYSPLTMSSKDKPHTGSIFFPIPDGTGKLFNLKGVAENPVAEDTISRTLPSKTQHVEELKVSNWVQRPQRFKVSIEKIQCHPSTVIQGAGYIDVPPLSKKIYKVNYCSYTEGVTSARVSFTNESTGEYLFYELQLTAGPAPVQGSIALECPVRTQTQNTIRILNPLESAVVMQGTSTDSQVVLPNDITLKPAGVCEVQLAYRPLLVAEKKAALVLKCEELGVYEYELSLKGVPAGPEQSLSFSVPLGSQETQMFRFTHWLNSKVEYKCYFRSGSSAGTGDSPFGCPAAVTAEAAGSGGRKIEMPVTFEPEMLGENARDTLIVVSSEAGQYECPVVGNCVQPKPQGPVDVSRGSATVQFKNVFAGEAEFLYTVDNPAFSAKASEKIGAKKTTTIPIAYKQEGSNGPTGRLAITCPSKTESTWVYYLRG</sequence>
<organism evidence="7 8">
    <name type="scientific">Ostreobium quekettii</name>
    <dbReference type="NCBI Taxonomy" id="121088"/>
    <lineage>
        <taxon>Eukaryota</taxon>
        <taxon>Viridiplantae</taxon>
        <taxon>Chlorophyta</taxon>
        <taxon>core chlorophytes</taxon>
        <taxon>Ulvophyceae</taxon>
        <taxon>TCBD clade</taxon>
        <taxon>Bryopsidales</taxon>
        <taxon>Ostreobineae</taxon>
        <taxon>Ostreobiaceae</taxon>
        <taxon>Ostreobium</taxon>
    </lineage>
</organism>
<gene>
    <name evidence="7" type="ORF">OSTQU699_LOCUS4748</name>
</gene>
<evidence type="ECO:0000256" key="1">
    <source>
        <dbReference type="ARBA" id="ARBA00004138"/>
    </source>
</evidence>
<dbReference type="GO" id="GO:0005930">
    <property type="term" value="C:axoneme"/>
    <property type="evidence" value="ECO:0007669"/>
    <property type="project" value="TreeGrafter"/>
</dbReference>
<accession>A0A8S1J062</accession>
<dbReference type="Gene3D" id="2.60.40.10">
    <property type="entry name" value="Immunoglobulins"/>
    <property type="match status" value="3"/>
</dbReference>
<keyword evidence="5" id="KW-0966">Cell projection</keyword>
<proteinExistence type="predicted"/>
<dbReference type="GO" id="GO:1904158">
    <property type="term" value="P:axonemal central apparatus assembly"/>
    <property type="evidence" value="ECO:0007669"/>
    <property type="project" value="TreeGrafter"/>
</dbReference>
<dbReference type="PANTHER" id="PTHR23053">
    <property type="entry name" value="DLEC1 DELETED IN LUNG AND ESOPHAGEAL CANCER 1"/>
    <property type="match status" value="1"/>
</dbReference>
<name>A0A8S1J062_9CHLO</name>
<keyword evidence="8" id="KW-1185">Reference proteome</keyword>
<dbReference type="OrthoDB" id="442692at2759"/>
<evidence type="ECO:0000259" key="6">
    <source>
        <dbReference type="Pfam" id="PF22544"/>
    </source>
</evidence>
<dbReference type="Proteomes" id="UP000708148">
    <property type="component" value="Unassembled WGS sequence"/>
</dbReference>
<comment type="caution">
    <text evidence="7">The sequence shown here is derived from an EMBL/GenBank/DDBJ whole genome shotgun (WGS) entry which is preliminary data.</text>
</comment>
<reference evidence="7" key="1">
    <citation type="submission" date="2020-12" db="EMBL/GenBank/DDBJ databases">
        <authorList>
            <person name="Iha C."/>
        </authorList>
    </citation>
    <scope>NUCLEOTIDE SEQUENCE</scope>
</reference>
<dbReference type="PANTHER" id="PTHR23053:SF0">
    <property type="entry name" value="HYDROCEPHALUS-INDUCING PROTEIN HOMOLOG"/>
    <property type="match status" value="1"/>
</dbReference>
<dbReference type="AlphaFoldDB" id="A0A8S1J062"/>
<dbReference type="Pfam" id="PF22544">
    <property type="entry name" value="HYDIN_VesB_CFA65-like_Ig"/>
    <property type="match status" value="1"/>
</dbReference>
<keyword evidence="4" id="KW-0969">Cilium</keyword>
<comment type="subcellular location">
    <subcellularLocation>
        <location evidence="1">Cell projection</location>
        <location evidence="1">Cilium</location>
    </subcellularLocation>
    <subcellularLocation>
        <location evidence="2">Cytoplasm</location>
    </subcellularLocation>
</comment>
<protein>
    <recommendedName>
        <fullName evidence="6">HYDIN/VesB/CFA65-like Ig-like domain-containing protein</fullName>
    </recommendedName>
</protein>
<evidence type="ECO:0000256" key="4">
    <source>
        <dbReference type="ARBA" id="ARBA00023069"/>
    </source>
</evidence>
<feature type="domain" description="HYDIN/VesB/CFA65-like Ig-like" evidence="6">
    <location>
        <begin position="334"/>
        <end position="424"/>
    </location>
</feature>
<dbReference type="EMBL" id="CAJHUC010001010">
    <property type="protein sequence ID" value="CAD7699389.1"/>
    <property type="molecule type" value="Genomic_DNA"/>
</dbReference>
<dbReference type="InterPro" id="IPR013783">
    <property type="entry name" value="Ig-like_fold"/>
</dbReference>
<evidence type="ECO:0000313" key="7">
    <source>
        <dbReference type="EMBL" id="CAD7699389.1"/>
    </source>
</evidence>
<keyword evidence="3" id="KW-0963">Cytoplasm</keyword>
<evidence type="ECO:0000256" key="3">
    <source>
        <dbReference type="ARBA" id="ARBA00022490"/>
    </source>
</evidence>
<evidence type="ECO:0000256" key="5">
    <source>
        <dbReference type="ARBA" id="ARBA00023273"/>
    </source>
</evidence>
<evidence type="ECO:0000313" key="8">
    <source>
        <dbReference type="Proteomes" id="UP000708148"/>
    </source>
</evidence>
<dbReference type="InterPro" id="IPR053879">
    <property type="entry name" value="HYDIN_VesB_CFA65-like_Ig"/>
</dbReference>
<evidence type="ECO:0000256" key="2">
    <source>
        <dbReference type="ARBA" id="ARBA00004496"/>
    </source>
</evidence>
<dbReference type="InterPro" id="IPR033305">
    <property type="entry name" value="Hydin-like"/>
</dbReference>